<keyword evidence="1" id="KW-1133">Transmembrane helix</keyword>
<name>A0ABM6JS64_SPOUR</name>
<sequence length="61" mass="6827">MVNISRAFFYLILGLLTGITIVSMMRNGEINWTVIGYTTGTAIVAFFVISGTYLVRNYKTN</sequence>
<evidence type="ECO:0000313" key="2">
    <source>
        <dbReference type="EMBL" id="ARF12992.1"/>
    </source>
</evidence>
<reference evidence="2 3" key="1">
    <citation type="submission" date="2016-04" db="EMBL/GenBank/DDBJ databases">
        <title>Comparative Genomics and Epigenetics of Sporosarcina ureae.</title>
        <authorList>
            <person name="Oliver A.S."/>
            <person name="Cooper K.K."/>
        </authorList>
    </citation>
    <scope>NUCLEOTIDE SEQUENCE [LARGE SCALE GENOMIC DNA]</scope>
    <source>
        <strain evidence="2 3">S204</strain>
    </source>
</reference>
<keyword evidence="1" id="KW-0472">Membrane</keyword>
<feature type="transmembrane region" description="Helical" evidence="1">
    <location>
        <begin position="7"/>
        <end position="26"/>
    </location>
</feature>
<keyword evidence="3" id="KW-1185">Reference proteome</keyword>
<evidence type="ECO:0000256" key="1">
    <source>
        <dbReference type="SAM" id="Phobius"/>
    </source>
</evidence>
<keyword evidence="1" id="KW-0812">Transmembrane</keyword>
<organism evidence="2 3">
    <name type="scientific">Sporosarcina ureae</name>
    <dbReference type="NCBI Taxonomy" id="1571"/>
    <lineage>
        <taxon>Bacteria</taxon>
        <taxon>Bacillati</taxon>
        <taxon>Bacillota</taxon>
        <taxon>Bacilli</taxon>
        <taxon>Bacillales</taxon>
        <taxon>Caryophanaceae</taxon>
        <taxon>Sporosarcina</taxon>
    </lineage>
</organism>
<proteinExistence type="predicted"/>
<gene>
    <name evidence="2" type="ORF">SporoS204_01655</name>
</gene>
<accession>A0ABM6JS64</accession>
<dbReference type="Proteomes" id="UP000192486">
    <property type="component" value="Chromosome"/>
</dbReference>
<dbReference type="RefSeq" id="WP_029054993.1">
    <property type="nucleotide sequence ID" value="NZ_CP015108.1"/>
</dbReference>
<evidence type="ECO:0000313" key="3">
    <source>
        <dbReference type="Proteomes" id="UP000192486"/>
    </source>
</evidence>
<dbReference type="EMBL" id="CP015108">
    <property type="protein sequence ID" value="ARF12992.1"/>
    <property type="molecule type" value="Genomic_DNA"/>
</dbReference>
<feature type="transmembrane region" description="Helical" evidence="1">
    <location>
        <begin position="32"/>
        <end position="55"/>
    </location>
</feature>
<protein>
    <submittedName>
        <fullName evidence="2">Uncharacterized protein</fullName>
    </submittedName>
</protein>